<proteinExistence type="inferred from homology"/>
<evidence type="ECO:0000313" key="5">
    <source>
        <dbReference type="Proteomes" id="UP000219285"/>
    </source>
</evidence>
<dbReference type="PANTHER" id="PTHR37296">
    <property type="entry name" value="CONSERVED VIRULENCE FACTOR B"/>
    <property type="match status" value="1"/>
</dbReference>
<dbReference type="InterPro" id="IPR039566">
    <property type="entry name" value="CvfB_S1_st"/>
</dbReference>
<sequence length="280" mass="31174">MINVGKLNRLIVKAEFPFGFHLSTQDDDERLITLPATRAPKGMKVGDEIEAFVATDEDRQLVAYLGKPKLEAGETAVLKATGATHFGAFFDWGLEKDLLVPVNFQEKPINPGMHYVVHAFYDEESGRVLGATRLHYFLNEAAHELNEGDDVDCLVYSRTDLGFKVVINQRYLGVIFHSDAYKSLNVGSQTAGVIKHVRDDGKIDVVLQRVDSKGRKNLEEAIIEDLKAHGGLSTLTDKSPPDEIYARFDVSKAAYKKALGALYKQKRIVIDKQAVRLVSK</sequence>
<dbReference type="Proteomes" id="UP000219285">
    <property type="component" value="Chromosome"/>
</dbReference>
<feature type="domain" description="Conserved virulence factor B first S1" evidence="2">
    <location>
        <begin position="4"/>
        <end position="63"/>
    </location>
</feature>
<evidence type="ECO:0000259" key="3">
    <source>
        <dbReference type="Pfam" id="PF17783"/>
    </source>
</evidence>
<dbReference type="InterPro" id="IPR012340">
    <property type="entry name" value="NA-bd_OB-fold"/>
</dbReference>
<dbReference type="OrthoDB" id="9801597at2"/>
<dbReference type="InterPro" id="IPR040764">
    <property type="entry name" value="CvfB_WH"/>
</dbReference>
<dbReference type="AlphaFoldDB" id="A0A6M4M9G7"/>
<reference evidence="4 5" key="2">
    <citation type="submission" date="2020-04" db="EMBL/GenBank/DDBJ databases">
        <title>Complete genome sequence of Alteromonas pelagimontana 5.12T.</title>
        <authorList>
            <person name="Sinha R.K."/>
            <person name="Krishnan K.P."/>
            <person name="Kurian J.P."/>
        </authorList>
    </citation>
    <scope>NUCLEOTIDE SEQUENCE [LARGE SCALE GENOMIC DNA]</scope>
    <source>
        <strain evidence="4 5">5.12</strain>
    </source>
</reference>
<evidence type="ECO:0000256" key="1">
    <source>
        <dbReference type="PIRNR" id="PIRNR012524"/>
    </source>
</evidence>
<dbReference type="InterPro" id="IPR014464">
    <property type="entry name" value="CvfB_fam"/>
</dbReference>
<gene>
    <name evidence="4" type="ORF">CA267_000750</name>
</gene>
<evidence type="ECO:0000313" key="4">
    <source>
        <dbReference type="EMBL" id="QJR79428.1"/>
    </source>
</evidence>
<keyword evidence="5" id="KW-1185">Reference proteome</keyword>
<dbReference type="Gene3D" id="2.40.50.140">
    <property type="entry name" value="Nucleic acid-binding proteins"/>
    <property type="match status" value="1"/>
</dbReference>
<dbReference type="PIRSF" id="PIRSF012524">
    <property type="entry name" value="YitL_S1"/>
    <property type="match status" value="1"/>
</dbReference>
<organism evidence="4 5">
    <name type="scientific">Alteromonas pelagimontana</name>
    <dbReference type="NCBI Taxonomy" id="1858656"/>
    <lineage>
        <taxon>Bacteria</taxon>
        <taxon>Pseudomonadati</taxon>
        <taxon>Pseudomonadota</taxon>
        <taxon>Gammaproteobacteria</taxon>
        <taxon>Alteromonadales</taxon>
        <taxon>Alteromonadaceae</taxon>
        <taxon>Alteromonas/Salinimonas group</taxon>
        <taxon>Alteromonas</taxon>
    </lineage>
</organism>
<feature type="domain" description="Conserved virulence factor B-like winged helix" evidence="3">
    <location>
        <begin position="220"/>
        <end position="277"/>
    </location>
</feature>
<evidence type="ECO:0000259" key="2">
    <source>
        <dbReference type="Pfam" id="PF13509"/>
    </source>
</evidence>
<dbReference type="Gene3D" id="1.10.10.10">
    <property type="entry name" value="Winged helix-like DNA-binding domain superfamily/Winged helix DNA-binding domain"/>
    <property type="match status" value="1"/>
</dbReference>
<dbReference type="EMBL" id="CP052766">
    <property type="protein sequence ID" value="QJR79428.1"/>
    <property type="molecule type" value="Genomic_DNA"/>
</dbReference>
<dbReference type="PANTHER" id="PTHR37296:SF1">
    <property type="entry name" value="CONSERVED VIRULENCE FACTOR B"/>
    <property type="match status" value="1"/>
</dbReference>
<dbReference type="RefSeq" id="WP_075609241.1">
    <property type="nucleotide sequence ID" value="NZ_CP052766.1"/>
</dbReference>
<evidence type="ECO:0008006" key="6">
    <source>
        <dbReference type="Google" id="ProtNLM"/>
    </source>
</evidence>
<reference evidence="5" key="1">
    <citation type="submission" date="2014-12" db="EMBL/GenBank/DDBJ databases">
        <title>Complete genome sequence of a multi-drug resistant Klebsiella pneumoniae.</title>
        <authorList>
            <person name="Hua X."/>
            <person name="Chen Q."/>
            <person name="Li X."/>
            <person name="Feng Y."/>
            <person name="Ruan Z."/>
            <person name="Yu Y."/>
        </authorList>
    </citation>
    <scope>NUCLEOTIDE SEQUENCE [LARGE SCALE GENOMIC DNA]</scope>
    <source>
        <strain evidence="5">5.12</strain>
    </source>
</reference>
<dbReference type="Pfam" id="PF17783">
    <property type="entry name" value="WHD_CvfB"/>
    <property type="match status" value="1"/>
</dbReference>
<comment type="similarity">
    <text evidence="1">Belongs to the CvfB family.</text>
</comment>
<protein>
    <recommendedName>
        <fullName evidence="6">GntR family transcriptional regulator</fullName>
    </recommendedName>
</protein>
<accession>A0A6M4M9G7</accession>
<dbReference type="Pfam" id="PF13509">
    <property type="entry name" value="S1_2"/>
    <property type="match status" value="1"/>
</dbReference>
<dbReference type="KEGG" id="apel:CA267_000750"/>
<name>A0A6M4M9G7_9ALTE</name>
<dbReference type="InterPro" id="IPR036388">
    <property type="entry name" value="WH-like_DNA-bd_sf"/>
</dbReference>